<dbReference type="PANTHER" id="PTHR43660:SF1">
    <property type="entry name" value="DIPEPTIDYL CARBOXYPEPTIDASE"/>
    <property type="match status" value="1"/>
</dbReference>
<evidence type="ECO:0000313" key="10">
    <source>
        <dbReference type="EMBL" id="RJN31288.1"/>
    </source>
</evidence>
<dbReference type="Proteomes" id="UP000266615">
    <property type="component" value="Unassembled WGS sequence"/>
</dbReference>
<accession>A0A3A4F0J3</accession>
<dbReference type="InterPro" id="IPR024077">
    <property type="entry name" value="Neurolysin/TOP_dom2"/>
</dbReference>
<dbReference type="InterPro" id="IPR045090">
    <property type="entry name" value="Pept_M3A_M3B"/>
</dbReference>
<organism evidence="10 11">
    <name type="scientific">Nesterenkonia natronophila</name>
    <dbReference type="NCBI Taxonomy" id="2174932"/>
    <lineage>
        <taxon>Bacteria</taxon>
        <taxon>Bacillati</taxon>
        <taxon>Actinomycetota</taxon>
        <taxon>Actinomycetes</taxon>
        <taxon>Micrococcales</taxon>
        <taxon>Micrococcaceae</taxon>
        <taxon>Nesterenkonia</taxon>
    </lineage>
</organism>
<sequence length="676" mass="74145">MAETPWTNTLDYDYPDMTTVDDAAWAPAREAAIEVQRGRVETIAADAAPASVANVLHAYALSGQELDRLQRAFGAVTAADGTEPRQRERAAAAPEIAAHHDWITLHPGLFERFGQLQHRIRTGQESATDEQRWFLDQLILKSTVAGAGLCGADQEQLKSINRQLAQEEASYSHLQVHEAQQSALLIESIDELTGLSESQISSARAAAQEAGYASGYLLRLTMPAQQPVMSSLKRRETRRKVHSASVKRGSLVGEDGRTTREIGARIAVLRAHKARLLGYENFFESVLPLRTAPSREAVETMLRRIAAGAVTRVGKEVQRITEHLGYAPEPWDLTYGIEQVRSAQSVSGAPSRTISLDEALERLFDAAHRTYGITVVEREDLPGYVPGARSFEVFDGEISTPGTGLGLFLLDLYTRSTKSGGAWMNGFSVPSTLLGSQAVVTNNLNVAPPSEGQPTVLTKSEQRTLFHEFGHALHALLAEAEFPQLSGTAVPRDNVEFPSQVNEVFRELYRRPTPPGTVPAEDQLWGKGYSTAEHLAAVVIDLAWHTLSPEQAEDAAQDPQDFEDRVLADWDLDLPLVPPRYHGGGFKHIFASAGYAAGYYSYLWAEVLAEDASEWFREVLTDDDALAQRGALFRRELLARGNTRDPLDSFRAALGRDPSPEPLLRTLVPEVPASTG</sequence>
<dbReference type="Pfam" id="PF01432">
    <property type="entry name" value="Peptidase_M3"/>
    <property type="match status" value="1"/>
</dbReference>
<feature type="domain" description="Peptidase M3A/M3B catalytic" evidence="9">
    <location>
        <begin position="228"/>
        <end position="667"/>
    </location>
</feature>
<evidence type="ECO:0000256" key="4">
    <source>
        <dbReference type="ARBA" id="ARBA00022801"/>
    </source>
</evidence>
<keyword evidence="5 7" id="KW-0862">Zinc</keyword>
<dbReference type="Gene3D" id="1.10.1370.10">
    <property type="entry name" value="Neurolysin, domain 3"/>
    <property type="match status" value="2"/>
</dbReference>
<comment type="caution">
    <text evidence="10">The sequence shown here is derived from an EMBL/GenBank/DDBJ whole genome shotgun (WGS) entry which is preliminary data.</text>
</comment>
<comment type="cofactor">
    <cofactor evidence="7">
        <name>Zn(2+)</name>
        <dbReference type="ChEBI" id="CHEBI:29105"/>
    </cofactor>
    <text evidence="7">Binds 1 zinc ion.</text>
</comment>
<proteinExistence type="inferred from homology"/>
<dbReference type="GO" id="GO:0006508">
    <property type="term" value="P:proteolysis"/>
    <property type="evidence" value="ECO:0007669"/>
    <property type="project" value="UniProtKB-KW"/>
</dbReference>
<evidence type="ECO:0000256" key="2">
    <source>
        <dbReference type="ARBA" id="ARBA00022670"/>
    </source>
</evidence>
<keyword evidence="11" id="KW-1185">Reference proteome</keyword>
<dbReference type="InterPro" id="IPR001567">
    <property type="entry name" value="Pept_M3A_M3B_dom"/>
</dbReference>
<comment type="similarity">
    <text evidence="1 7">Belongs to the peptidase M3 family.</text>
</comment>
<evidence type="ECO:0000256" key="1">
    <source>
        <dbReference type="ARBA" id="ARBA00006040"/>
    </source>
</evidence>
<dbReference type="GO" id="GO:0004222">
    <property type="term" value="F:metalloendopeptidase activity"/>
    <property type="evidence" value="ECO:0007669"/>
    <property type="project" value="InterPro"/>
</dbReference>
<keyword evidence="2 7" id="KW-0645">Protease</keyword>
<dbReference type="GO" id="GO:0046872">
    <property type="term" value="F:metal ion binding"/>
    <property type="evidence" value="ECO:0007669"/>
    <property type="project" value="UniProtKB-UniRule"/>
</dbReference>
<evidence type="ECO:0000256" key="5">
    <source>
        <dbReference type="ARBA" id="ARBA00022833"/>
    </source>
</evidence>
<keyword evidence="3 7" id="KW-0479">Metal-binding</keyword>
<gene>
    <name evidence="10" type="ORF">D3250_10620</name>
</gene>
<dbReference type="RefSeq" id="WP_119903355.1">
    <property type="nucleotide sequence ID" value="NZ_QYZP01000003.1"/>
</dbReference>
<keyword evidence="4 7" id="KW-0378">Hydrolase</keyword>
<evidence type="ECO:0000256" key="7">
    <source>
        <dbReference type="RuleBase" id="RU003435"/>
    </source>
</evidence>
<reference evidence="10 11" key="1">
    <citation type="submission" date="2018-09" db="EMBL/GenBank/DDBJ databases">
        <title>Nesterenkonia natronophila sp. nov., an alkaliphilic actinobacteriume isolated from a soda lake, and emended description of the genus Nesterenkonia.</title>
        <authorList>
            <person name="Menes R.J."/>
            <person name="Iriarte A."/>
        </authorList>
    </citation>
    <scope>NUCLEOTIDE SEQUENCE [LARGE SCALE GENOMIC DNA]</scope>
    <source>
        <strain evidence="10 11">M8</strain>
    </source>
</reference>
<name>A0A3A4F0J3_9MICC</name>
<keyword evidence="6 7" id="KW-0482">Metalloprotease</keyword>
<evidence type="ECO:0000259" key="9">
    <source>
        <dbReference type="Pfam" id="PF01432"/>
    </source>
</evidence>
<evidence type="ECO:0000256" key="8">
    <source>
        <dbReference type="SAM" id="MobiDB-lite"/>
    </source>
</evidence>
<protein>
    <submittedName>
        <fullName evidence="10">M3 family peptidase</fullName>
    </submittedName>
</protein>
<feature type="region of interest" description="Disordered" evidence="8">
    <location>
        <begin position="649"/>
        <end position="676"/>
    </location>
</feature>
<dbReference type="OrthoDB" id="9773538at2"/>
<dbReference type="AlphaFoldDB" id="A0A3A4F0J3"/>
<dbReference type="InterPro" id="IPR024079">
    <property type="entry name" value="MetalloPept_cat_dom_sf"/>
</dbReference>
<dbReference type="EMBL" id="QYZP01000003">
    <property type="protein sequence ID" value="RJN31288.1"/>
    <property type="molecule type" value="Genomic_DNA"/>
</dbReference>
<evidence type="ECO:0000313" key="11">
    <source>
        <dbReference type="Proteomes" id="UP000266615"/>
    </source>
</evidence>
<dbReference type="SUPFAM" id="SSF55486">
    <property type="entry name" value="Metalloproteases ('zincins'), catalytic domain"/>
    <property type="match status" value="1"/>
</dbReference>
<dbReference type="PANTHER" id="PTHR43660">
    <property type="entry name" value="DIPEPTIDYL CARBOXYPEPTIDASE"/>
    <property type="match status" value="1"/>
</dbReference>
<dbReference type="Gene3D" id="3.40.390.10">
    <property type="entry name" value="Collagenase (Catalytic Domain)"/>
    <property type="match status" value="1"/>
</dbReference>
<evidence type="ECO:0000256" key="6">
    <source>
        <dbReference type="ARBA" id="ARBA00023049"/>
    </source>
</evidence>
<evidence type="ECO:0000256" key="3">
    <source>
        <dbReference type="ARBA" id="ARBA00022723"/>
    </source>
</evidence>